<reference evidence="2" key="2">
    <citation type="submission" date="2017-09" db="EMBL/GenBank/DDBJ databases">
        <title>FDA dAtabase for Regulatory Grade micrObial Sequences (FDA-ARGOS): Supporting development and validation of Infectious Disease Dx tests.</title>
        <authorList>
            <person name="Minogue T."/>
            <person name="Wolcott M."/>
            <person name="Wasieloski L."/>
            <person name="Aguilar W."/>
            <person name="Moore D."/>
            <person name="Tallon L.J."/>
            <person name="Sadzewicz L."/>
            <person name="Ott S."/>
            <person name="Zhao X."/>
            <person name="Nagaraj S."/>
            <person name="Vavikolanu K."/>
            <person name="Aluvathingal J."/>
            <person name="Nadendla S."/>
            <person name="Sichtig H."/>
        </authorList>
    </citation>
    <scope>NUCLEOTIDE SEQUENCE</scope>
    <source>
        <strain evidence="2">FDAARGOS_387</strain>
    </source>
</reference>
<protein>
    <submittedName>
        <fullName evidence="2">Uncharacterized protein</fullName>
    </submittedName>
</protein>
<dbReference type="Proteomes" id="UP000373449">
    <property type="component" value="Unassembled WGS sequence"/>
</dbReference>
<evidence type="ECO:0000313" key="2">
    <source>
        <dbReference type="EMBL" id="PHI28845.1"/>
    </source>
</evidence>
<dbReference type="EMBL" id="PDDX01000001">
    <property type="protein sequence ID" value="PHI28845.1"/>
    <property type="molecule type" value="Genomic_DNA"/>
</dbReference>
<accession>A0A2C6DK84</accession>
<evidence type="ECO:0000313" key="4">
    <source>
        <dbReference type="Proteomes" id="UP000224974"/>
    </source>
</evidence>
<sequence>MNNTLRWFLAVVILFAFYLSVPGLQPDDVQMVGIWLARYLQSGLGDTDGLLLLLEHVIALLSRTDNGLWLQTITEVAIAVAGYRLLKSLRSK</sequence>
<reference evidence="4" key="1">
    <citation type="submission" date="2017-09" db="EMBL/GenBank/DDBJ databases">
        <title>FDA dAtabase for Regulatory Grade micrObial Sequences (FDA-ARGOS): Supporting development and validation of Infectious Disease Dx tests.</title>
        <authorList>
            <person name="Minogue T."/>
            <person name="Wolcott M."/>
            <person name="Wasieloski L."/>
            <person name="Aguilar W."/>
            <person name="Moore D."/>
            <person name="Tallon L."/>
            <person name="Sadzewicz L."/>
            <person name="Ott S."/>
            <person name="Zhao X."/>
            <person name="Nagaraj S."/>
            <person name="Vavikolanu K."/>
            <person name="Aluvathingal J."/>
            <person name="Nadendla S."/>
            <person name="Sichtig H."/>
        </authorList>
    </citation>
    <scope>NUCLEOTIDE SEQUENCE [LARGE SCALE GENOMIC DNA]</scope>
    <source>
        <strain evidence="4">FDAARGOS_387</strain>
    </source>
</reference>
<keyword evidence="1" id="KW-0472">Membrane</keyword>
<feature type="transmembrane region" description="Helical" evidence="1">
    <location>
        <begin position="68"/>
        <end position="86"/>
    </location>
</feature>
<organism evidence="2 4">
    <name type="scientific">Budvicia aquatica</name>
    <dbReference type="NCBI Taxonomy" id="82979"/>
    <lineage>
        <taxon>Bacteria</taxon>
        <taxon>Pseudomonadati</taxon>
        <taxon>Pseudomonadota</taxon>
        <taxon>Gammaproteobacteria</taxon>
        <taxon>Enterobacterales</taxon>
        <taxon>Budviciaceae</taxon>
        <taxon>Budvicia</taxon>
    </lineage>
</organism>
<dbReference type="Proteomes" id="UP000224974">
    <property type="component" value="Unassembled WGS sequence"/>
</dbReference>
<evidence type="ECO:0000256" key="1">
    <source>
        <dbReference type="SAM" id="Phobius"/>
    </source>
</evidence>
<evidence type="ECO:0000313" key="5">
    <source>
        <dbReference type="Proteomes" id="UP000373449"/>
    </source>
</evidence>
<proteinExistence type="predicted"/>
<reference evidence="3 5" key="3">
    <citation type="submission" date="2019-03" db="EMBL/GenBank/DDBJ databases">
        <authorList>
            <consortium name="Pathogen Informatics"/>
        </authorList>
    </citation>
    <scope>NUCLEOTIDE SEQUENCE [LARGE SCALE GENOMIC DNA]</scope>
    <source>
        <strain evidence="3 5">NCTC12282</strain>
    </source>
</reference>
<dbReference type="RefSeq" id="WP_099044069.1">
    <property type="nucleotide sequence ID" value="NZ_CAADJA010000002.1"/>
</dbReference>
<keyword evidence="1" id="KW-1133">Transmembrane helix</keyword>
<name>A0A2C6DK84_9GAMM</name>
<keyword evidence="1" id="KW-0812">Transmembrane</keyword>
<keyword evidence="4" id="KW-1185">Reference proteome</keyword>
<dbReference type="AlphaFoldDB" id="A0A2C6DK84"/>
<evidence type="ECO:0000313" key="3">
    <source>
        <dbReference type="EMBL" id="VFS46954.1"/>
    </source>
</evidence>
<gene>
    <name evidence="2" type="ORF">CRN84_05735</name>
    <name evidence="3" type="ORF">NCTC12282_01884</name>
</gene>
<dbReference type="EMBL" id="CAADJA010000002">
    <property type="protein sequence ID" value="VFS46954.1"/>
    <property type="molecule type" value="Genomic_DNA"/>
</dbReference>